<dbReference type="SUPFAM" id="SSF51735">
    <property type="entry name" value="NAD(P)-binding Rossmann-fold domains"/>
    <property type="match status" value="1"/>
</dbReference>
<protein>
    <submittedName>
        <fullName evidence="6">D-isomer specific 2-hydroxyacid dehydrogenase, catalytic component</fullName>
    </submittedName>
</protein>
<dbReference type="OrthoDB" id="9805416at2"/>
<dbReference type="FunFam" id="3.40.50.720:FF:000462">
    <property type="entry name" value="Glyoxylate reductase (NADP+)"/>
    <property type="match status" value="1"/>
</dbReference>
<gene>
    <name evidence="6" type="ordered locus">DEFDS_2131</name>
</gene>
<evidence type="ECO:0000313" key="6">
    <source>
        <dbReference type="EMBL" id="BAI81578.1"/>
    </source>
</evidence>
<feature type="domain" description="D-isomer specific 2-hydroxyacid dehydrogenase NAD-binding" evidence="5">
    <location>
        <begin position="106"/>
        <end position="283"/>
    </location>
</feature>
<dbReference type="SUPFAM" id="SSF52283">
    <property type="entry name" value="Formate/glycerate dehydrogenase catalytic domain-like"/>
    <property type="match status" value="1"/>
</dbReference>
<evidence type="ECO:0000259" key="5">
    <source>
        <dbReference type="Pfam" id="PF02826"/>
    </source>
</evidence>
<dbReference type="GO" id="GO:0051287">
    <property type="term" value="F:NAD binding"/>
    <property type="evidence" value="ECO:0007669"/>
    <property type="project" value="InterPro"/>
</dbReference>
<accession>D3PA38</accession>
<dbReference type="PANTHER" id="PTHR10996">
    <property type="entry name" value="2-HYDROXYACID DEHYDROGENASE-RELATED"/>
    <property type="match status" value="1"/>
</dbReference>
<dbReference type="STRING" id="639282.DEFDS_2131"/>
<proteinExistence type="inferred from homology"/>
<dbReference type="InterPro" id="IPR006140">
    <property type="entry name" value="D-isomer_DH_NAD-bd"/>
</dbReference>
<dbReference type="Pfam" id="PF00389">
    <property type="entry name" value="2-Hacid_dh"/>
    <property type="match status" value="1"/>
</dbReference>
<comment type="similarity">
    <text evidence="1 3">Belongs to the D-isomer specific 2-hydroxyacid dehydrogenase family.</text>
</comment>
<dbReference type="AlphaFoldDB" id="D3PA38"/>
<reference evidence="6 7" key="1">
    <citation type="journal article" date="2010" name="DNA Res.">
        <title>Bacterial lifestyle in a deep-sea hydrothermal vent chimney revealed by the genome sequence of the thermophilic bacterium Deferribacter desulfuricans SSM1.</title>
        <authorList>
            <person name="Takaki Y."/>
            <person name="Shimamura S."/>
            <person name="Nakagawa S."/>
            <person name="Fukuhara Y."/>
            <person name="Horikawa H."/>
            <person name="Ankai A."/>
            <person name="Harada T."/>
            <person name="Hosoyama A."/>
            <person name="Oguchi A."/>
            <person name="Fukui S."/>
            <person name="Fujita N."/>
            <person name="Takami H."/>
            <person name="Takai K."/>
        </authorList>
    </citation>
    <scope>NUCLEOTIDE SEQUENCE [LARGE SCALE GENOMIC DNA]</scope>
    <source>
        <strain evidence="7">DSM 14783 / JCM 11476 / NBRC 101012 / SSM1</strain>
    </source>
</reference>
<sequence>MKVLITQKLPFDIENYLKDFEIDYRKEHTPIPYEELLERVRGCDGLICMLSDKIDKNLFDNAPNLKVVANYAVGYNNIDVEYATKKGVVVCNTPDVLTETTAELGFALMISLARRVVEADKFTREGKFEGWTPNLFLGTDLYKKTVGIFGFGRIGQAFARCCKGFEMEIIYHSRNQYFQSELLLGAKYVSFEELITNSDFLVIAAPLNDDNYHKFDLDVFKKMKRTAFIINIGRGPIIKEDDLVVALENGYIKGAGLDVYEFEPKIDEKLFDKNNVILLPHIGSASEETRAKMAKMCADAIISVLKNKEKPKYALN</sequence>
<feature type="domain" description="D-isomer specific 2-hydroxyacid dehydrogenase catalytic" evidence="4">
    <location>
        <begin position="3"/>
        <end position="311"/>
    </location>
</feature>
<dbReference type="Pfam" id="PF02826">
    <property type="entry name" value="2-Hacid_dh_C"/>
    <property type="match status" value="1"/>
</dbReference>
<dbReference type="InterPro" id="IPR006139">
    <property type="entry name" value="D-isomer_2_OHA_DH_cat_dom"/>
</dbReference>
<dbReference type="GO" id="GO:0016618">
    <property type="term" value="F:hydroxypyruvate reductase [NAD(P)H] activity"/>
    <property type="evidence" value="ECO:0007669"/>
    <property type="project" value="TreeGrafter"/>
</dbReference>
<evidence type="ECO:0000256" key="3">
    <source>
        <dbReference type="RuleBase" id="RU003719"/>
    </source>
</evidence>
<evidence type="ECO:0000256" key="2">
    <source>
        <dbReference type="ARBA" id="ARBA00023002"/>
    </source>
</evidence>
<dbReference type="InterPro" id="IPR050223">
    <property type="entry name" value="D-isomer_2-hydroxyacid_DH"/>
</dbReference>
<name>D3PA38_DEFDS</name>
<keyword evidence="2 3" id="KW-0560">Oxidoreductase</keyword>
<dbReference type="Gene3D" id="3.40.50.720">
    <property type="entry name" value="NAD(P)-binding Rossmann-like Domain"/>
    <property type="match status" value="2"/>
</dbReference>
<dbReference type="HOGENOM" id="CLU_019796_1_2_0"/>
<dbReference type="InterPro" id="IPR029752">
    <property type="entry name" value="D-isomer_DH_CS1"/>
</dbReference>
<evidence type="ECO:0000313" key="7">
    <source>
        <dbReference type="Proteomes" id="UP000001520"/>
    </source>
</evidence>
<dbReference type="KEGG" id="ddf:DEFDS_2131"/>
<dbReference type="Proteomes" id="UP000001520">
    <property type="component" value="Chromosome"/>
</dbReference>
<dbReference type="PROSITE" id="PS00065">
    <property type="entry name" value="D_2_HYDROXYACID_DH_1"/>
    <property type="match status" value="1"/>
</dbReference>
<dbReference type="GO" id="GO:0030267">
    <property type="term" value="F:glyoxylate reductase (NADPH) activity"/>
    <property type="evidence" value="ECO:0007669"/>
    <property type="project" value="TreeGrafter"/>
</dbReference>
<dbReference type="PANTHER" id="PTHR10996:SF283">
    <property type="entry name" value="GLYOXYLATE_HYDROXYPYRUVATE REDUCTASE B"/>
    <property type="match status" value="1"/>
</dbReference>
<keyword evidence="7" id="KW-1185">Reference proteome</keyword>
<evidence type="ECO:0000259" key="4">
    <source>
        <dbReference type="Pfam" id="PF00389"/>
    </source>
</evidence>
<dbReference type="RefSeq" id="WP_013008823.1">
    <property type="nucleotide sequence ID" value="NC_013939.1"/>
</dbReference>
<dbReference type="eggNOG" id="COG1052">
    <property type="taxonomic scope" value="Bacteria"/>
</dbReference>
<dbReference type="CDD" id="cd05301">
    <property type="entry name" value="GDH"/>
    <property type="match status" value="1"/>
</dbReference>
<dbReference type="InterPro" id="IPR036291">
    <property type="entry name" value="NAD(P)-bd_dom_sf"/>
</dbReference>
<dbReference type="GO" id="GO:0005829">
    <property type="term" value="C:cytosol"/>
    <property type="evidence" value="ECO:0007669"/>
    <property type="project" value="TreeGrafter"/>
</dbReference>
<dbReference type="EMBL" id="AP011529">
    <property type="protein sequence ID" value="BAI81578.1"/>
    <property type="molecule type" value="Genomic_DNA"/>
</dbReference>
<evidence type="ECO:0000256" key="1">
    <source>
        <dbReference type="ARBA" id="ARBA00005854"/>
    </source>
</evidence>
<organism evidence="6 7">
    <name type="scientific">Deferribacter desulfuricans (strain DSM 14783 / JCM 11476 / NBRC 101012 / SSM1)</name>
    <dbReference type="NCBI Taxonomy" id="639282"/>
    <lineage>
        <taxon>Bacteria</taxon>
        <taxon>Pseudomonadati</taxon>
        <taxon>Deferribacterota</taxon>
        <taxon>Deferribacteres</taxon>
        <taxon>Deferribacterales</taxon>
        <taxon>Deferribacteraceae</taxon>
        <taxon>Deferribacter</taxon>
    </lineage>
</organism>